<evidence type="ECO:0000313" key="1">
    <source>
        <dbReference type="EMBL" id="MDI3405171.1"/>
    </source>
</evidence>
<evidence type="ECO:0000313" key="2">
    <source>
        <dbReference type="Proteomes" id="UP001223978"/>
    </source>
</evidence>
<accession>A0ABT6SAF5</accession>
<keyword evidence="2" id="KW-1185">Reference proteome</keyword>
<dbReference type="EMBL" id="JASCIQ010000014">
    <property type="protein sequence ID" value="MDI3405171.1"/>
    <property type="molecule type" value="Genomic_DNA"/>
</dbReference>
<sequence length="204" mass="21990">MNAQGEPVDVVELLQAASLLVPEARAGAGDLTVSDVWEYLRDDAWEVAVGMLEELADAPPLAADRWRELALAAEQLCLPRSAAWCRWRGGEARHGVVRAELTLAPAAESRRRTSLPGAGVLRPMWGIGNRAPDGGPAFDVAALWVEHLPHLEPGGTATVRLAPLVPSHWRRLRPGQVITLHEDRTAGGTAVVLDVRDLRDPPAP</sequence>
<proteinExistence type="predicted"/>
<comment type="caution">
    <text evidence="1">The sequence shown here is derived from an EMBL/GenBank/DDBJ whole genome shotgun (WGS) entry which is preliminary data.</text>
</comment>
<dbReference type="Proteomes" id="UP001223978">
    <property type="component" value="Unassembled WGS sequence"/>
</dbReference>
<name>A0ABT6SAF5_9ACTN</name>
<dbReference type="RefSeq" id="WP_282543117.1">
    <property type="nucleotide sequence ID" value="NZ_JASCIQ010000014.1"/>
</dbReference>
<gene>
    <name evidence="1" type="ORF">QIS96_15255</name>
</gene>
<organism evidence="1 2">
    <name type="scientific">Streptomyces cavernicola</name>
    <dbReference type="NCBI Taxonomy" id="3043613"/>
    <lineage>
        <taxon>Bacteria</taxon>
        <taxon>Bacillati</taxon>
        <taxon>Actinomycetota</taxon>
        <taxon>Actinomycetes</taxon>
        <taxon>Kitasatosporales</taxon>
        <taxon>Streptomycetaceae</taxon>
        <taxon>Streptomyces</taxon>
    </lineage>
</organism>
<reference evidence="1 2" key="1">
    <citation type="submission" date="2023-05" db="EMBL/GenBank/DDBJ databases">
        <title>Draft genome sequence of Streptomyces sp. B-S-A6 isolated from a cave soil in Thailand.</title>
        <authorList>
            <person name="Chamroensaksri N."/>
            <person name="Muangham S."/>
        </authorList>
    </citation>
    <scope>NUCLEOTIDE SEQUENCE [LARGE SCALE GENOMIC DNA]</scope>
    <source>
        <strain evidence="1 2">B-S-A6</strain>
    </source>
</reference>
<protein>
    <submittedName>
        <fullName evidence="1">Uncharacterized protein</fullName>
    </submittedName>
</protein>